<dbReference type="PATRIC" id="fig|1321819.3.peg.3213"/>
<evidence type="ECO:0000313" key="2">
    <source>
        <dbReference type="Proteomes" id="UP000016496"/>
    </source>
</evidence>
<gene>
    <name evidence="1" type="ORF">HMPREF1981_03487</name>
</gene>
<proteinExistence type="predicted"/>
<comment type="caution">
    <text evidence="1">The sequence shown here is derived from an EMBL/GenBank/DDBJ whole genome shotgun (WGS) entry which is preliminary data.</text>
</comment>
<dbReference type="AlphaFoldDB" id="U2DHG0"/>
<protein>
    <submittedName>
        <fullName evidence="1">Uncharacterized protein</fullName>
    </submittedName>
</protein>
<evidence type="ECO:0000313" key="1">
    <source>
        <dbReference type="EMBL" id="ERI80917.1"/>
    </source>
</evidence>
<reference evidence="1 2" key="1">
    <citation type="submission" date="2013-08" db="EMBL/GenBank/DDBJ databases">
        <authorList>
            <person name="Weinstock G."/>
            <person name="Sodergren E."/>
            <person name="Wylie T."/>
            <person name="Fulton L."/>
            <person name="Fulton R."/>
            <person name="Fronick C."/>
            <person name="O'Laughlin M."/>
            <person name="Godfrey J."/>
            <person name="Miner T."/>
            <person name="Herter B."/>
            <person name="Appelbaum E."/>
            <person name="Cordes M."/>
            <person name="Lek S."/>
            <person name="Wollam A."/>
            <person name="Pepin K.H."/>
            <person name="Palsikar V.B."/>
            <person name="Mitreva M."/>
            <person name="Wilson R.K."/>
        </authorList>
    </citation>
    <scope>NUCLEOTIDE SEQUENCE [LARGE SCALE GENOMIC DNA]</scope>
    <source>
        <strain evidence="1 2">F0041</strain>
    </source>
</reference>
<dbReference type="EMBL" id="AWSV01000179">
    <property type="protein sequence ID" value="ERI80917.1"/>
    <property type="molecule type" value="Genomic_DNA"/>
</dbReference>
<name>U2DHG0_9BACE</name>
<sequence length="55" mass="6463">MPDTAAETPRLWSDHFVSHRGNKSFPSRKIKFPQWETKVSIVGNKSFNSRKQKFQ</sequence>
<dbReference type="HOGENOM" id="CLU_3022487_0_0_10"/>
<organism evidence="1 2">
    <name type="scientific">Bacteroides pyogenes F0041</name>
    <dbReference type="NCBI Taxonomy" id="1321819"/>
    <lineage>
        <taxon>Bacteria</taxon>
        <taxon>Pseudomonadati</taxon>
        <taxon>Bacteroidota</taxon>
        <taxon>Bacteroidia</taxon>
        <taxon>Bacteroidales</taxon>
        <taxon>Bacteroidaceae</taxon>
        <taxon>Bacteroides</taxon>
    </lineage>
</organism>
<dbReference type="Proteomes" id="UP000016496">
    <property type="component" value="Unassembled WGS sequence"/>
</dbReference>
<accession>U2DHG0</accession>